<dbReference type="SUPFAM" id="SSF48452">
    <property type="entry name" value="TPR-like"/>
    <property type="match status" value="1"/>
</dbReference>
<keyword evidence="4" id="KW-1185">Reference proteome</keyword>
<dbReference type="KEGG" id="mfy:HH212_15465"/>
<dbReference type="SMART" id="SM00028">
    <property type="entry name" value="TPR"/>
    <property type="match status" value="3"/>
</dbReference>
<proteinExistence type="predicted"/>
<evidence type="ECO:0000256" key="1">
    <source>
        <dbReference type="PROSITE-ProRule" id="PRU00339"/>
    </source>
</evidence>
<dbReference type="InterPro" id="IPR019734">
    <property type="entry name" value="TPR_rpt"/>
</dbReference>
<accession>A0A7Z2VXG7</accession>
<feature type="repeat" description="TPR" evidence="1">
    <location>
        <begin position="88"/>
        <end position="121"/>
    </location>
</feature>
<feature type="repeat" description="TPR" evidence="1">
    <location>
        <begin position="54"/>
        <end position="87"/>
    </location>
</feature>
<dbReference type="PANTHER" id="PTHR12558">
    <property type="entry name" value="CELL DIVISION CYCLE 16,23,27"/>
    <property type="match status" value="1"/>
</dbReference>
<gene>
    <name evidence="3" type="primary">pilW</name>
    <name evidence="3" type="ORF">HH212_15465</name>
</gene>
<name>A0A7Z2VXG7_9BURK</name>
<protein>
    <submittedName>
        <fullName evidence="3">Type IV pilus biogenesis/stability protein PilW</fullName>
    </submittedName>
</protein>
<dbReference type="NCBIfam" id="TIGR02521">
    <property type="entry name" value="type_IV_pilW"/>
    <property type="match status" value="1"/>
</dbReference>
<dbReference type="Pfam" id="PF13181">
    <property type="entry name" value="TPR_8"/>
    <property type="match status" value="2"/>
</dbReference>
<evidence type="ECO:0000313" key="3">
    <source>
        <dbReference type="EMBL" id="QJE01261.1"/>
    </source>
</evidence>
<organism evidence="3 4">
    <name type="scientific">Massilia forsythiae</name>
    <dbReference type="NCBI Taxonomy" id="2728020"/>
    <lineage>
        <taxon>Bacteria</taxon>
        <taxon>Pseudomonadati</taxon>
        <taxon>Pseudomonadota</taxon>
        <taxon>Betaproteobacteria</taxon>
        <taxon>Burkholderiales</taxon>
        <taxon>Oxalobacteraceae</taxon>
        <taxon>Telluria group</taxon>
        <taxon>Massilia</taxon>
    </lineage>
</organism>
<dbReference type="EMBL" id="CP051685">
    <property type="protein sequence ID" value="QJE01261.1"/>
    <property type="molecule type" value="Genomic_DNA"/>
</dbReference>
<dbReference type="InterPro" id="IPR013360">
    <property type="entry name" value="Pilus_4_PilW"/>
</dbReference>
<sequence length="276" mass="29898">MAAPAGRSARTAALLAISLAATLLPGCAGTQGGYGGAPRELRTASDQTAAEKRAQIRLQLAVGYYQDRKYAIALDEVKQAIAADPDYADAYGFRALIYTAMGENALADENYRHALRLAPRNPDLSNNYGLFLCEAGGKPAEAMGHFEAALKNPAYGSPVKALVNAGNCSLKMKNTDAAERYLLDALRYDPALPAVSSGLARVYFERRDDNRAGFFINRLTETAKLETLSADVLWLAIRVEHRLGDRSMEASLAAQLRKRFPGSPEYAAFERGAFNE</sequence>
<feature type="signal peptide" evidence="2">
    <location>
        <begin position="1"/>
        <end position="28"/>
    </location>
</feature>
<reference evidence="3 4" key="1">
    <citation type="submission" date="2020-04" db="EMBL/GenBank/DDBJ databases">
        <title>Genome sequencing of novel species.</title>
        <authorList>
            <person name="Heo J."/>
            <person name="Kim S.-J."/>
            <person name="Kim J.-S."/>
            <person name="Hong S.-B."/>
            <person name="Kwon S.-W."/>
        </authorList>
    </citation>
    <scope>NUCLEOTIDE SEQUENCE [LARGE SCALE GENOMIC DNA]</scope>
    <source>
        <strain evidence="3 4">GN2-R2</strain>
    </source>
</reference>
<dbReference type="PANTHER" id="PTHR12558:SF13">
    <property type="entry name" value="CELL DIVISION CYCLE PROTEIN 27 HOMOLOG"/>
    <property type="match status" value="1"/>
</dbReference>
<keyword evidence="2" id="KW-0732">Signal</keyword>
<dbReference type="RefSeq" id="WP_170203288.1">
    <property type="nucleotide sequence ID" value="NZ_CP051685.1"/>
</dbReference>
<dbReference type="PROSITE" id="PS50005">
    <property type="entry name" value="TPR"/>
    <property type="match status" value="2"/>
</dbReference>
<evidence type="ECO:0000256" key="2">
    <source>
        <dbReference type="SAM" id="SignalP"/>
    </source>
</evidence>
<dbReference type="InterPro" id="IPR011990">
    <property type="entry name" value="TPR-like_helical_dom_sf"/>
</dbReference>
<dbReference type="AlphaFoldDB" id="A0A7Z2VXG7"/>
<dbReference type="Proteomes" id="UP000502415">
    <property type="component" value="Chromosome"/>
</dbReference>
<dbReference type="Gene3D" id="1.25.40.10">
    <property type="entry name" value="Tetratricopeptide repeat domain"/>
    <property type="match status" value="1"/>
</dbReference>
<feature type="chain" id="PRO_5030678598" evidence="2">
    <location>
        <begin position="29"/>
        <end position="276"/>
    </location>
</feature>
<keyword evidence="1" id="KW-0802">TPR repeat</keyword>
<evidence type="ECO:0000313" key="4">
    <source>
        <dbReference type="Proteomes" id="UP000502415"/>
    </source>
</evidence>